<evidence type="ECO:0000313" key="3">
    <source>
        <dbReference type="Proteomes" id="UP000315525"/>
    </source>
</evidence>
<dbReference type="GO" id="GO:0004803">
    <property type="term" value="F:transposase activity"/>
    <property type="evidence" value="ECO:0007669"/>
    <property type="project" value="InterPro"/>
</dbReference>
<dbReference type="AlphaFoldDB" id="A0A523URC8"/>
<dbReference type="Gene3D" id="3.30.70.1290">
    <property type="entry name" value="Transposase IS200-like"/>
    <property type="match status" value="1"/>
</dbReference>
<dbReference type="Gene3D" id="1.10.1750.10">
    <property type="match status" value="1"/>
</dbReference>
<dbReference type="InterPro" id="IPR002686">
    <property type="entry name" value="Transposase_17"/>
</dbReference>
<proteinExistence type="predicted"/>
<dbReference type="Pfam" id="PF01797">
    <property type="entry name" value="Y1_Tnp"/>
    <property type="match status" value="1"/>
</dbReference>
<organism evidence="2 3">
    <name type="scientific">candidate division TA06 bacterium</name>
    <dbReference type="NCBI Taxonomy" id="2250710"/>
    <lineage>
        <taxon>Bacteria</taxon>
        <taxon>Bacteria division TA06</taxon>
    </lineage>
</organism>
<dbReference type="EMBL" id="SOJN01000094">
    <property type="protein sequence ID" value="TET45106.1"/>
    <property type="molecule type" value="Genomic_DNA"/>
</dbReference>
<gene>
    <name evidence="2" type="ORF">E3J62_08310</name>
</gene>
<accession>A0A523URC8</accession>
<dbReference type="InterPro" id="IPR036515">
    <property type="entry name" value="Transposase_17_sf"/>
</dbReference>
<dbReference type="InterPro" id="IPR010921">
    <property type="entry name" value="Trp_repressor/repl_initiator"/>
</dbReference>
<dbReference type="GO" id="GO:0043565">
    <property type="term" value="F:sequence-specific DNA binding"/>
    <property type="evidence" value="ECO:0007669"/>
    <property type="project" value="InterPro"/>
</dbReference>
<reference evidence="2 3" key="1">
    <citation type="submission" date="2019-03" db="EMBL/GenBank/DDBJ databases">
        <title>Metabolic potential of uncultured bacteria and archaea associated with petroleum seepage in deep-sea sediments.</title>
        <authorList>
            <person name="Dong X."/>
            <person name="Hubert C."/>
        </authorList>
    </citation>
    <scope>NUCLEOTIDE SEQUENCE [LARGE SCALE GENOMIC DNA]</scope>
    <source>
        <strain evidence="2">E44_bin18</strain>
    </source>
</reference>
<dbReference type="SUPFAM" id="SSF48295">
    <property type="entry name" value="TrpR-like"/>
    <property type="match status" value="1"/>
</dbReference>
<dbReference type="GO" id="GO:0006313">
    <property type="term" value="P:DNA transposition"/>
    <property type="evidence" value="ECO:0007669"/>
    <property type="project" value="InterPro"/>
</dbReference>
<sequence>MARKPRILFPGAFYHVYNRGNDRHPVYRDDEDRMKYLWYLTKYAKEMSVVLISYCLLTNHFHLFLRTLLANLPMFMHRLHSAYAKWYNKKRNRTGHLYGSRYQATLVQETNYSLKLSQYIHLNPVRANLVALPEEWRWSSYPHFIGSRPIPFLDSTIVLDQFGTTPEAQHDAYRGFVLEGLEEGTAWIEPPVKDGLFLGDDEFIAQIYAKYSTVDTKLPGWFLDDVRTPTIHDILSLVLQESGLSFGTLRESKRYNHTHWRGLFAFLSKKLANASTKQLSQILGLSPSATSKAIYRYESKVLSDRQLRKRVEKIVRSLETRAIGPKEKSDI</sequence>
<dbReference type="Proteomes" id="UP000315525">
    <property type="component" value="Unassembled WGS sequence"/>
</dbReference>
<dbReference type="SUPFAM" id="SSF143422">
    <property type="entry name" value="Transposase IS200-like"/>
    <property type="match status" value="1"/>
</dbReference>
<evidence type="ECO:0000259" key="1">
    <source>
        <dbReference type="SMART" id="SM01321"/>
    </source>
</evidence>
<dbReference type="PANTHER" id="PTHR34322">
    <property type="entry name" value="TRANSPOSASE, Y1_TNP DOMAIN-CONTAINING"/>
    <property type="match status" value="1"/>
</dbReference>
<evidence type="ECO:0000313" key="2">
    <source>
        <dbReference type="EMBL" id="TET45106.1"/>
    </source>
</evidence>
<feature type="domain" description="Transposase IS200-like" evidence="1">
    <location>
        <begin position="9"/>
        <end position="123"/>
    </location>
</feature>
<name>A0A523URC8_UNCT6</name>
<protein>
    <recommendedName>
        <fullName evidence="1">Transposase IS200-like domain-containing protein</fullName>
    </recommendedName>
</protein>
<comment type="caution">
    <text evidence="2">The sequence shown here is derived from an EMBL/GenBank/DDBJ whole genome shotgun (WGS) entry which is preliminary data.</text>
</comment>
<dbReference type="SMART" id="SM01321">
    <property type="entry name" value="Y1_Tnp"/>
    <property type="match status" value="1"/>
</dbReference>
<dbReference type="PANTHER" id="PTHR34322:SF2">
    <property type="entry name" value="TRANSPOSASE IS200-LIKE DOMAIN-CONTAINING PROTEIN"/>
    <property type="match status" value="1"/>
</dbReference>